<protein>
    <recommendedName>
        <fullName evidence="2">Replication factor Mcm10 C-terminal domain-containing protein</fullName>
    </recommendedName>
</protein>
<feature type="region of interest" description="Disordered" evidence="1">
    <location>
        <begin position="108"/>
        <end position="128"/>
    </location>
</feature>
<dbReference type="Proteomes" id="UP000050795">
    <property type="component" value="Unassembled WGS sequence"/>
</dbReference>
<dbReference type="SMART" id="SM01280">
    <property type="entry name" value="Mcm10"/>
    <property type="match status" value="1"/>
</dbReference>
<evidence type="ECO:0000313" key="4">
    <source>
        <dbReference type="WBParaSite" id="TREG1_73410.1"/>
    </source>
</evidence>
<dbReference type="Gene3D" id="2.40.50.140">
    <property type="entry name" value="Nucleic acid-binding proteins"/>
    <property type="match status" value="1"/>
</dbReference>
<accession>A0AA85KAY8</accession>
<dbReference type="GO" id="GO:0043596">
    <property type="term" value="C:nuclear replication fork"/>
    <property type="evidence" value="ECO:0007669"/>
    <property type="project" value="TreeGrafter"/>
</dbReference>
<dbReference type="InterPro" id="IPR015411">
    <property type="entry name" value="Rep_factor_Mcm10_C"/>
</dbReference>
<dbReference type="GO" id="GO:0003697">
    <property type="term" value="F:single-stranded DNA binding"/>
    <property type="evidence" value="ECO:0007669"/>
    <property type="project" value="InterPro"/>
</dbReference>
<feature type="compositionally biased region" description="Low complexity" evidence="1">
    <location>
        <begin position="549"/>
        <end position="570"/>
    </location>
</feature>
<dbReference type="GO" id="GO:0006270">
    <property type="term" value="P:DNA replication initiation"/>
    <property type="evidence" value="ECO:0007669"/>
    <property type="project" value="InterPro"/>
</dbReference>
<feature type="compositionally biased region" description="Polar residues" evidence="1">
    <location>
        <begin position="663"/>
        <end position="679"/>
    </location>
</feature>
<feature type="region of interest" description="Disordered" evidence="1">
    <location>
        <begin position="1"/>
        <end position="59"/>
    </location>
</feature>
<dbReference type="GO" id="GO:0003688">
    <property type="term" value="F:DNA replication origin binding"/>
    <property type="evidence" value="ECO:0007669"/>
    <property type="project" value="TreeGrafter"/>
</dbReference>
<organism evidence="3 4">
    <name type="scientific">Trichobilharzia regenti</name>
    <name type="common">Nasal bird schistosome</name>
    <dbReference type="NCBI Taxonomy" id="157069"/>
    <lineage>
        <taxon>Eukaryota</taxon>
        <taxon>Metazoa</taxon>
        <taxon>Spiralia</taxon>
        <taxon>Lophotrochozoa</taxon>
        <taxon>Platyhelminthes</taxon>
        <taxon>Trematoda</taxon>
        <taxon>Digenea</taxon>
        <taxon>Strigeidida</taxon>
        <taxon>Schistosomatoidea</taxon>
        <taxon>Schistosomatidae</taxon>
        <taxon>Trichobilharzia</taxon>
    </lineage>
</organism>
<name>A0AA85KAY8_TRIRE</name>
<feature type="compositionally biased region" description="Acidic residues" evidence="1">
    <location>
        <begin position="22"/>
        <end position="37"/>
    </location>
</feature>
<sequence length="973" mass="106983">MRRSDNIQLTEKEINDFIGRNDDEDEDSGSDWDDIGETDLSTVLSNPTAFPKEDKTGKSSHEIVCSSDHKAAAKCVQDVGVNELFEPVPSNLILNEKKNNSNIRDLFGVDNLSDDGVDDDNSDEDDFNELMGIEDDEEKDYGLSENGASIQKCLTVKQRLEKNKLIEQHVNKAIQLEEEEKELKTTLSGSSGSNTNKSVSTALAACALRRKQAINSLNNAAFTPFGNKSPVVPTKSTAITPVSNNVNNHSSAGDKDCWLAVPTRLRVYRARISSELWISRTSDREVLTLPQYIQHHRSHQSVSKSQKPIFSEAVVVGVIGSKLPPRRSRNDRVYSVWCLSDLEHVGPGSASGCVKLFLFGNCHEKLWKETEGSVVAVLNPRSLASGSTFTDEKDVGITLDSPLHVMILGESPDYGICSATTKSGQSCFHVINMFLLLLLLFYPFRTICRYCEFHVKKAYIEASSSRPGFVSASLPGFSGRSRRSQYSGDHPPGTSESGVYTLPINTNFLLDNGHRPVVPSARVKLSVAKLAAAGYQVDASTGLGGHGKTPTTPKSSSSSFLPSVSSSQTTDSNGDYDPRIPKDFATVVVNETISSSTKDSIKKKGSSESNETPAELNEAESKLVSALRRPSAGSLNLLKHLEHESETDSTGSVPKVSIRKTNSKQPLVSNRKPNTQSSSSSVTFAKFFSSVNEMRRDLTSLPNPGKPMLGNRSQTFIDLGPMPSTSSQSCLSQSPCITDAARLRATALVNSHGGVDEMLKNETLKRKADILKSSSYKTSSPLSEILDNNPSKRPKLSSSLSDVTSNNKSACSPHQTVEKSLKQIRANKLAELAKQINQGSAHKHLVNDLENQTEQIRLDNLERRDEFEEKLVNQDKEACTYVICETCKYRAFKAAPDCRTSNHQLKYLKGFKRYFSCRHCSKRTVSLDRYPTHSCQYCGESLFEKTGVMKERKGAPLPHEQLLPRGVEEKFLG</sequence>
<evidence type="ECO:0000313" key="3">
    <source>
        <dbReference type="Proteomes" id="UP000050795"/>
    </source>
</evidence>
<keyword evidence="3" id="KW-1185">Reference proteome</keyword>
<feature type="compositionally biased region" description="Low complexity" evidence="1">
    <location>
        <begin position="779"/>
        <end position="801"/>
    </location>
</feature>
<evidence type="ECO:0000259" key="2">
    <source>
        <dbReference type="SMART" id="SM01280"/>
    </source>
</evidence>
<feature type="region of interest" description="Disordered" evidence="1">
    <location>
        <begin position="479"/>
        <end position="498"/>
    </location>
</feature>
<feature type="compositionally biased region" description="Polar residues" evidence="1">
    <location>
        <begin position="39"/>
        <end position="48"/>
    </location>
</feature>
<dbReference type="PANTHER" id="PTHR13454:SF11">
    <property type="entry name" value="PROTEIN MCM10 HOMOLOG"/>
    <property type="match status" value="1"/>
</dbReference>
<dbReference type="InterPro" id="IPR056791">
    <property type="entry name" value="Znf_Mcm10_C"/>
</dbReference>
<feature type="compositionally biased region" description="Polar residues" evidence="1">
    <location>
        <begin position="802"/>
        <end position="815"/>
    </location>
</feature>
<feature type="domain" description="Replication factor Mcm10 C-terminal" evidence="2">
    <location>
        <begin position="594"/>
        <end position="973"/>
    </location>
</feature>
<dbReference type="WBParaSite" id="TREG1_73410.1">
    <property type="protein sequence ID" value="TREG1_73410.1"/>
    <property type="gene ID" value="TREG1_73410"/>
</dbReference>
<dbReference type="InterPro" id="IPR040184">
    <property type="entry name" value="Mcm10"/>
</dbReference>
<feature type="compositionally biased region" description="Acidic residues" evidence="1">
    <location>
        <begin position="112"/>
        <end position="128"/>
    </location>
</feature>
<feature type="region of interest" description="Disordered" evidence="1">
    <location>
        <begin position="779"/>
        <end position="817"/>
    </location>
</feature>
<feature type="region of interest" description="Disordered" evidence="1">
    <location>
        <begin position="539"/>
        <end position="580"/>
    </location>
</feature>
<dbReference type="InterPro" id="IPR012340">
    <property type="entry name" value="NA-bd_OB-fold"/>
</dbReference>
<dbReference type="Pfam" id="PF22379">
    <property type="entry name" value="OB_MCM10"/>
    <property type="match status" value="1"/>
</dbReference>
<proteinExistence type="predicted"/>
<dbReference type="AlphaFoldDB" id="A0AA85KAY8"/>
<feature type="region of interest" description="Disordered" evidence="1">
    <location>
        <begin position="641"/>
        <end position="679"/>
    </location>
</feature>
<reference evidence="4" key="2">
    <citation type="submission" date="2023-11" db="UniProtKB">
        <authorList>
            <consortium name="WormBaseParasite"/>
        </authorList>
    </citation>
    <scope>IDENTIFICATION</scope>
</reference>
<evidence type="ECO:0000256" key="1">
    <source>
        <dbReference type="SAM" id="MobiDB-lite"/>
    </source>
</evidence>
<dbReference type="Pfam" id="PF09332">
    <property type="entry name" value="Mcm10"/>
    <property type="match status" value="1"/>
</dbReference>
<dbReference type="Pfam" id="PF24863">
    <property type="entry name" value="zf-CCCH_Mcm10"/>
    <property type="match status" value="1"/>
</dbReference>
<feature type="region of interest" description="Disordered" evidence="1">
    <location>
        <begin position="595"/>
        <end position="621"/>
    </location>
</feature>
<dbReference type="InterPro" id="IPR055065">
    <property type="entry name" value="OB_MCM10"/>
</dbReference>
<dbReference type="PANTHER" id="PTHR13454">
    <property type="entry name" value="PROTEIN MCM10 HOMOLOG"/>
    <property type="match status" value="1"/>
</dbReference>
<reference evidence="3" key="1">
    <citation type="submission" date="2022-06" db="EMBL/GenBank/DDBJ databases">
        <authorList>
            <person name="Berger JAMES D."/>
            <person name="Berger JAMES D."/>
        </authorList>
    </citation>
    <scope>NUCLEOTIDE SEQUENCE [LARGE SCALE GENOMIC DNA]</scope>
</reference>
<feature type="compositionally biased region" description="Basic and acidic residues" evidence="1">
    <location>
        <begin position="10"/>
        <end position="21"/>
    </location>
</feature>